<name>A0A7T0KMU7_9CORY</name>
<keyword evidence="5 8" id="KW-1133">Transmembrane helix</keyword>
<dbReference type="GO" id="GO:0005886">
    <property type="term" value="C:plasma membrane"/>
    <property type="evidence" value="ECO:0007669"/>
    <property type="project" value="UniProtKB-SubCell"/>
</dbReference>
<feature type="transmembrane region" description="Helical" evidence="8">
    <location>
        <begin position="12"/>
        <end position="32"/>
    </location>
</feature>
<evidence type="ECO:0000256" key="1">
    <source>
        <dbReference type="ARBA" id="ARBA00004651"/>
    </source>
</evidence>
<dbReference type="Proteomes" id="UP000594586">
    <property type="component" value="Chromosome"/>
</dbReference>
<dbReference type="Pfam" id="PF01899">
    <property type="entry name" value="MNHE"/>
    <property type="match status" value="1"/>
</dbReference>
<evidence type="ECO:0000313" key="10">
    <source>
        <dbReference type="Proteomes" id="UP000594586"/>
    </source>
</evidence>
<dbReference type="RefSeq" id="WP_165002907.1">
    <property type="nucleotide sequence ID" value="NZ_CP064955.1"/>
</dbReference>
<comment type="similarity">
    <text evidence="2">Belongs to the CPA3 antiporters (TC 2.A.63) subunit E family.</text>
</comment>
<evidence type="ECO:0000256" key="4">
    <source>
        <dbReference type="ARBA" id="ARBA00022692"/>
    </source>
</evidence>
<feature type="region of interest" description="Disordered" evidence="7">
    <location>
        <begin position="126"/>
        <end position="147"/>
    </location>
</feature>
<dbReference type="InterPro" id="IPR002758">
    <property type="entry name" value="Cation_antiport_E"/>
</dbReference>
<keyword evidence="6 8" id="KW-0472">Membrane</keyword>
<evidence type="ECO:0000256" key="8">
    <source>
        <dbReference type="SAM" id="Phobius"/>
    </source>
</evidence>
<dbReference type="PANTHER" id="PTHR34584">
    <property type="entry name" value="NA(+)/H(+) ANTIPORTER SUBUNIT E1"/>
    <property type="match status" value="1"/>
</dbReference>
<evidence type="ECO:0000256" key="5">
    <source>
        <dbReference type="ARBA" id="ARBA00022989"/>
    </source>
</evidence>
<keyword evidence="10" id="KW-1185">Reference proteome</keyword>
<dbReference type="EMBL" id="CP064955">
    <property type="protein sequence ID" value="QPK83384.1"/>
    <property type="molecule type" value="Genomic_DNA"/>
</dbReference>
<keyword evidence="3" id="KW-1003">Cell membrane</keyword>
<organism evidence="9 10">
    <name type="scientific">Corynebacterium qintianiae</name>
    <dbReference type="NCBI Taxonomy" id="2709392"/>
    <lineage>
        <taxon>Bacteria</taxon>
        <taxon>Bacillati</taxon>
        <taxon>Actinomycetota</taxon>
        <taxon>Actinomycetes</taxon>
        <taxon>Mycobacteriales</taxon>
        <taxon>Corynebacteriaceae</taxon>
        <taxon>Corynebacterium</taxon>
    </lineage>
</organism>
<dbReference type="NCBIfam" id="NF009297">
    <property type="entry name" value="PRK12654.1"/>
    <property type="match status" value="1"/>
</dbReference>
<evidence type="ECO:0000256" key="6">
    <source>
        <dbReference type="ARBA" id="ARBA00023136"/>
    </source>
</evidence>
<accession>A0A7T0KMU7</accession>
<proteinExistence type="inferred from homology"/>
<dbReference type="KEGG" id="cqn:G7Y29_00705"/>
<reference evidence="9 10" key="1">
    <citation type="submission" date="2020-11" db="EMBL/GenBank/DDBJ databases">
        <title>Corynebacterium sp. MC1420.</title>
        <authorList>
            <person name="Zhou J."/>
        </authorList>
    </citation>
    <scope>NUCLEOTIDE SEQUENCE [LARGE SCALE GENOMIC DNA]</scope>
    <source>
        <strain evidence="9 10">MC1420</strain>
    </source>
</reference>
<sequence length="147" mass="16124">MSLHGIGHTLGYAAWLVKEIFAAGFAAVAAAFKPQAGIRPVIIYYPLRITTDWELFWFSTSITATPGTLSLGFRHNPDLPGQKVLIVQAVFGADPVGLVEGLMDMEERLKPSVADIQLDPASVEWQPYRDLGPDQPPRDLPPAERLD</sequence>
<comment type="subcellular location">
    <subcellularLocation>
        <location evidence="1">Cell membrane</location>
        <topology evidence="1">Multi-pass membrane protein</topology>
    </subcellularLocation>
</comment>
<evidence type="ECO:0000256" key="7">
    <source>
        <dbReference type="SAM" id="MobiDB-lite"/>
    </source>
</evidence>
<keyword evidence="4 8" id="KW-0812">Transmembrane</keyword>
<dbReference type="AlphaFoldDB" id="A0A7T0KMU7"/>
<gene>
    <name evidence="9" type="ORF">G7Y29_00705</name>
</gene>
<evidence type="ECO:0000256" key="3">
    <source>
        <dbReference type="ARBA" id="ARBA00022475"/>
    </source>
</evidence>
<evidence type="ECO:0000313" key="9">
    <source>
        <dbReference type="EMBL" id="QPK83384.1"/>
    </source>
</evidence>
<dbReference type="PANTHER" id="PTHR34584:SF1">
    <property type="entry name" value="NA(+)_H(+) ANTIPORTER SUBUNIT E1"/>
    <property type="match status" value="1"/>
</dbReference>
<protein>
    <submittedName>
        <fullName evidence="9">Monovalent cation/H+ antiporter subunit E</fullName>
    </submittedName>
</protein>
<evidence type="ECO:0000256" key="2">
    <source>
        <dbReference type="ARBA" id="ARBA00006228"/>
    </source>
</evidence>
<dbReference type="GO" id="GO:0008324">
    <property type="term" value="F:monoatomic cation transmembrane transporter activity"/>
    <property type="evidence" value="ECO:0007669"/>
    <property type="project" value="InterPro"/>
</dbReference>